<dbReference type="PANTHER" id="PTHR43814">
    <property type="entry name" value="ARGININOSUCCINATE LYASE"/>
    <property type="match status" value="1"/>
</dbReference>
<dbReference type="GO" id="GO:0004056">
    <property type="term" value="F:argininosuccinate lyase activity"/>
    <property type="evidence" value="ECO:0007669"/>
    <property type="project" value="UniProtKB-UniRule"/>
</dbReference>
<protein>
    <recommendedName>
        <fullName evidence="2 6">Argininosuccinate lyase</fullName>
        <shortName evidence="6">ASAL</shortName>
        <ecNumber evidence="2 6">4.3.2.1</ecNumber>
    </recommendedName>
    <alternativeName>
        <fullName evidence="6">Arginosuccinase</fullName>
    </alternativeName>
</protein>
<dbReference type="FunFam" id="1.10.40.30:FF:000001">
    <property type="entry name" value="Argininosuccinate lyase"/>
    <property type="match status" value="1"/>
</dbReference>
<keyword evidence="3 6" id="KW-0055">Arginine biosynthesis</keyword>
<dbReference type="GO" id="GO:0005829">
    <property type="term" value="C:cytosol"/>
    <property type="evidence" value="ECO:0007669"/>
    <property type="project" value="TreeGrafter"/>
</dbReference>
<dbReference type="PANTHER" id="PTHR43814:SF1">
    <property type="entry name" value="ARGININOSUCCINATE LYASE"/>
    <property type="match status" value="1"/>
</dbReference>
<dbReference type="InterPro" id="IPR022761">
    <property type="entry name" value="Fumarate_lyase_N"/>
</dbReference>
<evidence type="ECO:0000313" key="10">
    <source>
        <dbReference type="Proteomes" id="UP000220904"/>
    </source>
</evidence>
<name>A0A2A7B9Y6_9FIRM</name>
<comment type="caution">
    <text evidence="9">The sequence shown here is derived from an EMBL/GenBank/DDBJ whole genome shotgun (WGS) entry which is preliminary data.</text>
</comment>
<dbReference type="Pfam" id="PF14698">
    <property type="entry name" value="ASL_C2"/>
    <property type="match status" value="1"/>
</dbReference>
<feature type="domain" description="Argininosuccinate lyase C-terminal" evidence="8">
    <location>
        <begin position="366"/>
        <end position="433"/>
    </location>
</feature>
<dbReference type="FunFam" id="1.10.275.10:FF:000002">
    <property type="entry name" value="Argininosuccinate lyase"/>
    <property type="match status" value="1"/>
</dbReference>
<comment type="similarity">
    <text evidence="6">Belongs to the lyase 1 family. Argininosuccinate lyase subfamily.</text>
</comment>
<keyword evidence="6" id="KW-0963">Cytoplasm</keyword>
<dbReference type="AlphaFoldDB" id="A0A2A7B9Y6"/>
<gene>
    <name evidence="6 9" type="primary">argH</name>
    <name evidence="9" type="ORF">CHR60_00280</name>
</gene>
<comment type="pathway">
    <text evidence="1 6">Amino-acid biosynthesis; L-arginine biosynthesis; L-arginine from L-ornithine and carbamoyl phosphate: step 3/3.</text>
</comment>
<sequence>MAEQLWKGRFSKAVDSRVNDFNSSIRFDQRMIAQDMRGSGVHATMLAKQGIISEQDCEDILNGLASIADDLASGKLEIDPNAEDVHTFVEQTLTARIGDAGKRLHTGRSRNDQVALDIRLTLRDYSRMLQGRIVDLVRVICKKAAENTAAVMPGYTHLQRAQPITFGHALMAYAWMLLRDLQRFEDATARMDAQCPLGSGALAGTTYPLDRAFTAEKLGFAAPCANSLDGVSDRDFCIELAAAISTCMMHLSRLSEEIILWCSWEFKFIELDDAFTTGSSIMPQKKNPDVTELIRGKTGRVYGDLNTLLVMMKGIPLAYNKDMQEDKEAIFDAVDTLDLCLKTVTPMLDTMKTLPANMRRAAAKGFINATDCADYLTKKGMPFRDAYKLTGCMVSDCISKDKTLEELTLDEFRGYSSLFENDIYDAIDLIKCCEGRTSYGGPSEASVKNQIALASAQVDAWEANNA</sequence>
<dbReference type="InterPro" id="IPR008948">
    <property type="entry name" value="L-Aspartase-like"/>
</dbReference>
<dbReference type="InterPro" id="IPR024083">
    <property type="entry name" value="Fumarase/histidase_N"/>
</dbReference>
<dbReference type="Proteomes" id="UP000220904">
    <property type="component" value="Unassembled WGS sequence"/>
</dbReference>
<dbReference type="PRINTS" id="PR00149">
    <property type="entry name" value="FUMRATELYASE"/>
</dbReference>
<accession>A0A2A7B9Y6</accession>
<dbReference type="Gene3D" id="1.10.40.30">
    <property type="entry name" value="Fumarase/aspartase (C-terminal domain)"/>
    <property type="match status" value="1"/>
</dbReference>
<dbReference type="InterPro" id="IPR009049">
    <property type="entry name" value="Argininosuccinate_lyase"/>
</dbReference>
<evidence type="ECO:0000256" key="4">
    <source>
        <dbReference type="ARBA" id="ARBA00022605"/>
    </source>
</evidence>
<comment type="subcellular location">
    <subcellularLocation>
        <location evidence="6">Cytoplasm</location>
    </subcellularLocation>
</comment>
<dbReference type="FunFam" id="1.20.200.10:FF:000015">
    <property type="entry name" value="argininosuccinate lyase isoform X2"/>
    <property type="match status" value="1"/>
</dbReference>
<dbReference type="GO" id="GO:0042450">
    <property type="term" value="P:L-arginine biosynthetic process via ornithine"/>
    <property type="evidence" value="ECO:0007669"/>
    <property type="project" value="UniProtKB-UniRule"/>
</dbReference>
<dbReference type="NCBIfam" id="TIGR00838">
    <property type="entry name" value="argH"/>
    <property type="match status" value="1"/>
</dbReference>
<evidence type="ECO:0000256" key="5">
    <source>
        <dbReference type="ARBA" id="ARBA00023239"/>
    </source>
</evidence>
<keyword evidence="5 6" id="KW-0456">Lyase</keyword>
<comment type="catalytic activity">
    <reaction evidence="6">
        <text>2-(N(omega)-L-arginino)succinate = fumarate + L-arginine</text>
        <dbReference type="Rhea" id="RHEA:24020"/>
        <dbReference type="ChEBI" id="CHEBI:29806"/>
        <dbReference type="ChEBI" id="CHEBI:32682"/>
        <dbReference type="ChEBI" id="CHEBI:57472"/>
        <dbReference type="EC" id="4.3.2.1"/>
    </reaction>
</comment>
<dbReference type="CDD" id="cd01359">
    <property type="entry name" value="Argininosuccinate_lyase"/>
    <property type="match status" value="1"/>
</dbReference>
<dbReference type="Gene3D" id="1.10.275.10">
    <property type="entry name" value="Fumarase/aspartase (N-terminal domain)"/>
    <property type="match status" value="1"/>
</dbReference>
<evidence type="ECO:0000256" key="2">
    <source>
        <dbReference type="ARBA" id="ARBA00012338"/>
    </source>
</evidence>
<proteinExistence type="inferred from homology"/>
<dbReference type="HAMAP" id="MF_00006">
    <property type="entry name" value="Arg_succ_lyase"/>
    <property type="match status" value="1"/>
</dbReference>
<feature type="domain" description="Fumarate lyase N-terminal" evidence="7">
    <location>
        <begin position="8"/>
        <end position="303"/>
    </location>
</feature>
<dbReference type="InterPro" id="IPR020557">
    <property type="entry name" value="Fumarate_lyase_CS"/>
</dbReference>
<dbReference type="InterPro" id="IPR000362">
    <property type="entry name" value="Fumarate_lyase_fam"/>
</dbReference>
<dbReference type="SUPFAM" id="SSF48557">
    <property type="entry name" value="L-aspartase-like"/>
    <property type="match status" value="1"/>
</dbReference>
<dbReference type="RefSeq" id="WP_097791198.1">
    <property type="nucleotide sequence ID" value="NZ_NOUV01000001.1"/>
</dbReference>
<evidence type="ECO:0000256" key="1">
    <source>
        <dbReference type="ARBA" id="ARBA00004941"/>
    </source>
</evidence>
<dbReference type="EC" id="4.3.2.1" evidence="2 6"/>
<dbReference type="Pfam" id="PF00206">
    <property type="entry name" value="Lyase_1"/>
    <property type="match status" value="1"/>
</dbReference>
<dbReference type="EMBL" id="NOUV01000001">
    <property type="protein sequence ID" value="PDX88227.1"/>
    <property type="molecule type" value="Genomic_DNA"/>
</dbReference>
<dbReference type="InterPro" id="IPR029419">
    <property type="entry name" value="Arg_succ_lyase_C"/>
</dbReference>
<evidence type="ECO:0000256" key="6">
    <source>
        <dbReference type="HAMAP-Rule" id="MF_00006"/>
    </source>
</evidence>
<evidence type="ECO:0000259" key="7">
    <source>
        <dbReference type="Pfam" id="PF00206"/>
    </source>
</evidence>
<evidence type="ECO:0000259" key="8">
    <source>
        <dbReference type="Pfam" id="PF14698"/>
    </source>
</evidence>
<dbReference type="UniPathway" id="UPA00068">
    <property type="reaction ID" value="UER00114"/>
</dbReference>
<organism evidence="9 10">
    <name type="scientific">Faecalibacterium prausnitzii</name>
    <dbReference type="NCBI Taxonomy" id="853"/>
    <lineage>
        <taxon>Bacteria</taxon>
        <taxon>Bacillati</taxon>
        <taxon>Bacillota</taxon>
        <taxon>Clostridia</taxon>
        <taxon>Eubacteriales</taxon>
        <taxon>Oscillospiraceae</taxon>
        <taxon>Faecalibacterium</taxon>
    </lineage>
</organism>
<evidence type="ECO:0000313" key="9">
    <source>
        <dbReference type="EMBL" id="PDX88227.1"/>
    </source>
</evidence>
<keyword evidence="4 6" id="KW-0028">Amino-acid biosynthesis</keyword>
<evidence type="ECO:0000256" key="3">
    <source>
        <dbReference type="ARBA" id="ARBA00022571"/>
    </source>
</evidence>
<dbReference type="OrthoDB" id="9769623at2"/>
<dbReference type="PROSITE" id="PS00163">
    <property type="entry name" value="FUMARATE_LYASES"/>
    <property type="match status" value="1"/>
</dbReference>
<dbReference type="PRINTS" id="PR00145">
    <property type="entry name" value="ARGSUCLYASE"/>
</dbReference>
<reference evidence="9 10" key="1">
    <citation type="journal article" date="2017" name="Front. Microbiol.">
        <title>New Insights into the Diversity of the Genus Faecalibacterium.</title>
        <authorList>
            <person name="Benevides L."/>
            <person name="Burman S."/>
            <person name="Martin R."/>
            <person name="Robert V."/>
            <person name="Thomas M."/>
            <person name="Miquel S."/>
            <person name="Chain F."/>
            <person name="Sokol H."/>
            <person name="Bermudez-Humaran L.G."/>
            <person name="Morrison M."/>
            <person name="Langella P."/>
            <person name="Azevedo V.A."/>
            <person name="Chatel J.M."/>
            <person name="Soares S."/>
        </authorList>
    </citation>
    <scope>NUCLEOTIDE SEQUENCE [LARGE SCALE GENOMIC DNA]</scope>
    <source>
        <strain evidence="9 10">AHMP21</strain>
    </source>
</reference>
<dbReference type="Gene3D" id="1.20.200.10">
    <property type="entry name" value="Fumarase/aspartase (Central domain)"/>
    <property type="match status" value="1"/>
</dbReference>